<evidence type="ECO:0000313" key="2">
    <source>
        <dbReference type="EMBL" id="KLU05236.1"/>
    </source>
</evidence>
<name>A0A0J1BFF2_RHOIS</name>
<accession>A0A0J1BFF2</accession>
<dbReference type="STRING" id="595434.RISK_002727"/>
<feature type="coiled-coil region" evidence="1">
    <location>
        <begin position="68"/>
        <end position="95"/>
    </location>
</feature>
<keyword evidence="1" id="KW-0175">Coiled coil</keyword>
<protein>
    <submittedName>
        <fullName evidence="2">Uncharacterized protein</fullName>
    </submittedName>
</protein>
<sequence length="125" mass="14391">MRKRCFRNGTVIALEPNHSVRQSTSPGRVSYFQRMNSMPASARRLISNMIGDLKEERDELALQIHLGKEDAKSELERLDQKLEELNQQYQPLKNAVDETGDDVWAALQLVGEEIKNGFHRIRKSI</sequence>
<proteinExistence type="predicted"/>
<dbReference type="PATRIC" id="fig|595434.4.peg.2599"/>
<dbReference type="EMBL" id="LECT01000021">
    <property type="protein sequence ID" value="KLU05236.1"/>
    <property type="molecule type" value="Genomic_DNA"/>
</dbReference>
<organism evidence="2 3">
    <name type="scientific">Rhodopirellula islandica</name>
    <dbReference type="NCBI Taxonomy" id="595434"/>
    <lineage>
        <taxon>Bacteria</taxon>
        <taxon>Pseudomonadati</taxon>
        <taxon>Planctomycetota</taxon>
        <taxon>Planctomycetia</taxon>
        <taxon>Pirellulales</taxon>
        <taxon>Pirellulaceae</taxon>
        <taxon>Rhodopirellula</taxon>
    </lineage>
</organism>
<gene>
    <name evidence="2" type="ORF">RISK_002727</name>
</gene>
<dbReference type="Proteomes" id="UP000036367">
    <property type="component" value="Unassembled WGS sequence"/>
</dbReference>
<evidence type="ECO:0000313" key="3">
    <source>
        <dbReference type="Proteomes" id="UP000036367"/>
    </source>
</evidence>
<reference evidence="2" key="1">
    <citation type="submission" date="2015-05" db="EMBL/GenBank/DDBJ databases">
        <title>Permanent draft genome of Rhodopirellula islandicus K833.</title>
        <authorList>
            <person name="Kizina J."/>
            <person name="Richter M."/>
            <person name="Glockner F.O."/>
            <person name="Harder J."/>
        </authorList>
    </citation>
    <scope>NUCLEOTIDE SEQUENCE [LARGE SCALE GENOMIC DNA]</scope>
    <source>
        <strain evidence="2">K833</strain>
    </source>
</reference>
<comment type="caution">
    <text evidence="2">The sequence shown here is derived from an EMBL/GenBank/DDBJ whole genome shotgun (WGS) entry which is preliminary data.</text>
</comment>
<dbReference type="AlphaFoldDB" id="A0A0J1BFF2"/>
<keyword evidence="3" id="KW-1185">Reference proteome</keyword>
<evidence type="ECO:0000256" key="1">
    <source>
        <dbReference type="SAM" id="Coils"/>
    </source>
</evidence>